<organism evidence="2 3">
    <name type="scientific">Haliscomenobacter hydrossis (strain ATCC 27775 / DSM 1100 / LMG 10767 / O)</name>
    <dbReference type="NCBI Taxonomy" id="760192"/>
    <lineage>
        <taxon>Bacteria</taxon>
        <taxon>Pseudomonadati</taxon>
        <taxon>Bacteroidota</taxon>
        <taxon>Saprospiria</taxon>
        <taxon>Saprospirales</taxon>
        <taxon>Haliscomenobacteraceae</taxon>
        <taxon>Haliscomenobacter</taxon>
    </lineage>
</organism>
<dbReference type="Gene3D" id="3.90.550.10">
    <property type="entry name" value="Spore Coat Polysaccharide Biosynthesis Protein SpsA, Chain A"/>
    <property type="match status" value="1"/>
</dbReference>
<dbReference type="InterPro" id="IPR029044">
    <property type="entry name" value="Nucleotide-diphossugar_trans"/>
</dbReference>
<dbReference type="PANTHER" id="PTHR47183">
    <property type="entry name" value="GLUCOSE-1-PHOSPHATE CYTIDYLYLTRANSFERASE-RELATED"/>
    <property type="match status" value="1"/>
</dbReference>
<proteinExistence type="predicted"/>
<dbReference type="AlphaFoldDB" id="F4KR36"/>
<dbReference type="PANTHER" id="PTHR47183:SF3">
    <property type="entry name" value="TRANSFERASE"/>
    <property type="match status" value="1"/>
</dbReference>
<dbReference type="KEGG" id="hhy:Halhy_5449"/>
<dbReference type="InterPro" id="IPR005835">
    <property type="entry name" value="NTP_transferase_dom"/>
</dbReference>
<dbReference type="OrthoDB" id="9803871at2"/>
<gene>
    <name evidence="2" type="ordered locus">Halhy_5449</name>
</gene>
<protein>
    <submittedName>
        <fullName evidence="2">Glucose-1-phosphate cytidylyltransferase</fullName>
        <ecNumber evidence="2">2.7.7.33</ecNumber>
    </submittedName>
</protein>
<reference evidence="2 3" key="1">
    <citation type="journal article" date="2011" name="Stand. Genomic Sci.">
        <title>Complete genome sequence of Haliscomenobacter hydrossis type strain (O).</title>
        <authorList>
            <consortium name="US DOE Joint Genome Institute (JGI-PGF)"/>
            <person name="Daligault H."/>
            <person name="Lapidus A."/>
            <person name="Zeytun A."/>
            <person name="Nolan M."/>
            <person name="Lucas S."/>
            <person name="Del Rio T.G."/>
            <person name="Tice H."/>
            <person name="Cheng J.F."/>
            <person name="Tapia R."/>
            <person name="Han C."/>
            <person name="Goodwin L."/>
            <person name="Pitluck S."/>
            <person name="Liolios K."/>
            <person name="Pagani I."/>
            <person name="Ivanova N."/>
            <person name="Huntemann M."/>
            <person name="Mavromatis K."/>
            <person name="Mikhailova N."/>
            <person name="Pati A."/>
            <person name="Chen A."/>
            <person name="Palaniappan K."/>
            <person name="Land M."/>
            <person name="Hauser L."/>
            <person name="Brambilla E.M."/>
            <person name="Rohde M."/>
            <person name="Verbarg S."/>
            <person name="Goker M."/>
            <person name="Bristow J."/>
            <person name="Eisen J.A."/>
            <person name="Markowitz V."/>
            <person name="Hugenholtz P."/>
            <person name="Kyrpides N.C."/>
            <person name="Klenk H.P."/>
            <person name="Woyke T."/>
        </authorList>
    </citation>
    <scope>NUCLEOTIDE SEQUENCE [LARGE SCALE GENOMIC DNA]</scope>
    <source>
        <strain evidence="3">ATCC 27775 / DSM 1100 / LMG 10767 / O</strain>
    </source>
</reference>
<name>F4KR36_HALH1</name>
<dbReference type="InterPro" id="IPR013446">
    <property type="entry name" value="G1P_cyt_trans-like"/>
</dbReference>
<sequence>MKVVLFCGGQGTRLRDYSETIPKPMVNVGFRPILWNIMKYYAHFGHNDFILALGYKADVIKNYFISYNETLSNDFVYSEGGKQIELLNSDIADWKITFVDTGIQSNIGMRLMRLREYLEGEEMFLANYADGLTDMHLPNMIEHFVQKPDKVASFMTYQPTASFHIVQAEDNGDVSAIEPISYANLWLNTGYFIFRKNIFDYINYGEELVVEPFHRLIEKKLLVTYHHTGFWQQMDTFRDKMILDELQDKGNPPWQVWG</sequence>
<evidence type="ECO:0000313" key="2">
    <source>
        <dbReference type="EMBL" id="AEE53274.1"/>
    </source>
</evidence>
<dbReference type="Proteomes" id="UP000008461">
    <property type="component" value="Chromosome"/>
</dbReference>
<dbReference type="RefSeq" id="WP_013767807.1">
    <property type="nucleotide sequence ID" value="NC_015510.1"/>
</dbReference>
<dbReference type="GO" id="GO:0047343">
    <property type="term" value="F:glucose-1-phosphate cytidylyltransferase activity"/>
    <property type="evidence" value="ECO:0007669"/>
    <property type="project" value="UniProtKB-EC"/>
</dbReference>
<dbReference type="EMBL" id="CP002691">
    <property type="protein sequence ID" value="AEE53274.1"/>
    <property type="molecule type" value="Genomic_DNA"/>
</dbReference>
<evidence type="ECO:0000313" key="3">
    <source>
        <dbReference type="Proteomes" id="UP000008461"/>
    </source>
</evidence>
<dbReference type="Pfam" id="PF00483">
    <property type="entry name" value="NTP_transferase"/>
    <property type="match status" value="1"/>
</dbReference>
<dbReference type="STRING" id="760192.Halhy_5449"/>
<keyword evidence="2" id="KW-0548">Nucleotidyltransferase</keyword>
<evidence type="ECO:0000259" key="1">
    <source>
        <dbReference type="Pfam" id="PF00483"/>
    </source>
</evidence>
<dbReference type="SUPFAM" id="SSF53448">
    <property type="entry name" value="Nucleotide-diphospho-sugar transferases"/>
    <property type="match status" value="1"/>
</dbReference>
<feature type="domain" description="Nucleotidyl transferase" evidence="1">
    <location>
        <begin position="3"/>
        <end position="208"/>
    </location>
</feature>
<dbReference type="HOGENOM" id="CLU_029499_10_0_10"/>
<accession>F4KR36</accession>
<dbReference type="EC" id="2.7.7.33" evidence="2"/>
<dbReference type="eggNOG" id="COG1208">
    <property type="taxonomic scope" value="Bacteria"/>
</dbReference>
<keyword evidence="2" id="KW-0808">Transferase</keyword>
<keyword evidence="3" id="KW-1185">Reference proteome</keyword>
<reference key="2">
    <citation type="submission" date="2011-04" db="EMBL/GenBank/DDBJ databases">
        <title>Complete sequence of chromosome of Haliscomenobacter hydrossis DSM 1100.</title>
        <authorList>
            <consortium name="US DOE Joint Genome Institute (JGI-PGF)"/>
            <person name="Lucas S."/>
            <person name="Han J."/>
            <person name="Lapidus A."/>
            <person name="Bruce D."/>
            <person name="Goodwin L."/>
            <person name="Pitluck S."/>
            <person name="Peters L."/>
            <person name="Kyrpides N."/>
            <person name="Mavromatis K."/>
            <person name="Ivanova N."/>
            <person name="Ovchinnikova G."/>
            <person name="Pagani I."/>
            <person name="Daligault H."/>
            <person name="Detter J.C."/>
            <person name="Han C."/>
            <person name="Land M."/>
            <person name="Hauser L."/>
            <person name="Markowitz V."/>
            <person name="Cheng J.-F."/>
            <person name="Hugenholtz P."/>
            <person name="Woyke T."/>
            <person name="Wu D."/>
            <person name="Verbarg S."/>
            <person name="Frueling A."/>
            <person name="Brambilla E."/>
            <person name="Klenk H.-P."/>
            <person name="Eisen J.A."/>
        </authorList>
    </citation>
    <scope>NUCLEOTIDE SEQUENCE</scope>
    <source>
        <strain>DSM 1100</strain>
    </source>
</reference>